<evidence type="ECO:0000256" key="2">
    <source>
        <dbReference type="ARBA" id="ARBA00022840"/>
    </source>
</evidence>
<dbReference type="CDD" id="cd06170">
    <property type="entry name" value="LuxR_C_like"/>
    <property type="match status" value="1"/>
</dbReference>
<dbReference type="Proteomes" id="UP001596524">
    <property type="component" value="Unassembled WGS sequence"/>
</dbReference>
<dbReference type="PANTHER" id="PTHR16305">
    <property type="entry name" value="TESTICULAR SOLUBLE ADENYLYL CYCLASE"/>
    <property type="match status" value="1"/>
</dbReference>
<dbReference type="Pfam" id="PF13191">
    <property type="entry name" value="AAA_16"/>
    <property type="match status" value="1"/>
</dbReference>
<accession>A0ABW2N941</accession>
<keyword evidence="1" id="KW-0547">Nucleotide-binding</keyword>
<dbReference type="InterPro" id="IPR041664">
    <property type="entry name" value="AAA_16"/>
</dbReference>
<comment type="caution">
    <text evidence="4">The sequence shown here is derived from an EMBL/GenBank/DDBJ whole genome shotgun (WGS) entry which is preliminary data.</text>
</comment>
<dbReference type="PRINTS" id="PR00038">
    <property type="entry name" value="HTHLUXR"/>
</dbReference>
<evidence type="ECO:0000313" key="5">
    <source>
        <dbReference type="Proteomes" id="UP001596524"/>
    </source>
</evidence>
<dbReference type="InterPro" id="IPR036388">
    <property type="entry name" value="WH-like_DNA-bd_sf"/>
</dbReference>
<dbReference type="PROSITE" id="PS00622">
    <property type="entry name" value="HTH_LUXR_1"/>
    <property type="match status" value="1"/>
</dbReference>
<reference evidence="5" key="1">
    <citation type="journal article" date="2019" name="Int. J. Syst. Evol. Microbiol.">
        <title>The Global Catalogue of Microorganisms (GCM) 10K type strain sequencing project: providing services to taxonomists for standard genome sequencing and annotation.</title>
        <authorList>
            <consortium name="The Broad Institute Genomics Platform"/>
            <consortium name="The Broad Institute Genome Sequencing Center for Infectious Disease"/>
            <person name="Wu L."/>
            <person name="Ma J."/>
        </authorList>
    </citation>
    <scope>NUCLEOTIDE SEQUENCE [LARGE SCALE GENOMIC DNA]</scope>
    <source>
        <strain evidence="5">FCH27</strain>
    </source>
</reference>
<proteinExistence type="predicted"/>
<keyword evidence="2" id="KW-0067">ATP-binding</keyword>
<keyword evidence="5" id="KW-1185">Reference proteome</keyword>
<dbReference type="Pfam" id="PF00196">
    <property type="entry name" value="GerE"/>
    <property type="match status" value="1"/>
</dbReference>
<dbReference type="Gene3D" id="1.25.40.10">
    <property type="entry name" value="Tetratricopeptide repeat domain"/>
    <property type="match status" value="1"/>
</dbReference>
<feature type="domain" description="HTH luxR-type" evidence="3">
    <location>
        <begin position="845"/>
        <end position="909"/>
    </location>
</feature>
<organism evidence="4 5">
    <name type="scientific">Nocardioides astragali</name>
    <dbReference type="NCBI Taxonomy" id="1776736"/>
    <lineage>
        <taxon>Bacteria</taxon>
        <taxon>Bacillati</taxon>
        <taxon>Actinomycetota</taxon>
        <taxon>Actinomycetes</taxon>
        <taxon>Propionibacteriales</taxon>
        <taxon>Nocardioidaceae</taxon>
        <taxon>Nocardioides</taxon>
    </lineage>
</organism>
<gene>
    <name evidence="4" type="ORF">ACFQO6_18160</name>
</gene>
<dbReference type="InterPro" id="IPR027417">
    <property type="entry name" value="P-loop_NTPase"/>
</dbReference>
<dbReference type="EMBL" id="JBHTCH010000021">
    <property type="protein sequence ID" value="MFC7362203.1"/>
    <property type="molecule type" value="Genomic_DNA"/>
</dbReference>
<dbReference type="Gene3D" id="1.10.10.10">
    <property type="entry name" value="Winged helix-like DNA-binding domain superfamily/Winged helix DNA-binding domain"/>
    <property type="match status" value="1"/>
</dbReference>
<dbReference type="SUPFAM" id="SSF48452">
    <property type="entry name" value="TPR-like"/>
    <property type="match status" value="1"/>
</dbReference>
<evidence type="ECO:0000256" key="1">
    <source>
        <dbReference type="ARBA" id="ARBA00022741"/>
    </source>
</evidence>
<dbReference type="SMART" id="SM00421">
    <property type="entry name" value="HTH_LUXR"/>
    <property type="match status" value="1"/>
</dbReference>
<dbReference type="SUPFAM" id="SSF46894">
    <property type="entry name" value="C-terminal effector domain of the bipartite response regulators"/>
    <property type="match status" value="1"/>
</dbReference>
<name>A0ABW2N941_9ACTN</name>
<dbReference type="InterPro" id="IPR011990">
    <property type="entry name" value="TPR-like_helical_dom_sf"/>
</dbReference>
<evidence type="ECO:0000313" key="4">
    <source>
        <dbReference type="EMBL" id="MFC7362203.1"/>
    </source>
</evidence>
<evidence type="ECO:0000259" key="3">
    <source>
        <dbReference type="PROSITE" id="PS50043"/>
    </source>
</evidence>
<protein>
    <submittedName>
        <fullName evidence="4">AAA family ATPase</fullName>
    </submittedName>
</protein>
<dbReference type="PANTHER" id="PTHR16305:SF35">
    <property type="entry name" value="TRANSCRIPTIONAL ACTIVATOR DOMAIN"/>
    <property type="match status" value="1"/>
</dbReference>
<dbReference type="InterPro" id="IPR016032">
    <property type="entry name" value="Sig_transdc_resp-reg_C-effctor"/>
</dbReference>
<dbReference type="SUPFAM" id="SSF52540">
    <property type="entry name" value="P-loop containing nucleoside triphosphate hydrolases"/>
    <property type="match status" value="1"/>
</dbReference>
<dbReference type="RefSeq" id="WP_255892067.1">
    <property type="nucleotide sequence ID" value="NZ_JAFMZM010000005.1"/>
</dbReference>
<dbReference type="PROSITE" id="PS50043">
    <property type="entry name" value="HTH_LUXR_2"/>
    <property type="match status" value="1"/>
</dbReference>
<dbReference type="InterPro" id="IPR000792">
    <property type="entry name" value="Tscrpt_reg_LuxR_C"/>
</dbReference>
<sequence>MTTTSLVGRQAEMGHVAGLIAGVSQRGGALVLCGEAGIGKSAVLAASVALGESAGMRILAANGVESEESLPYAGLHQLLHSVRAEIASLSTQQREVLERAFGWTALPAPDVYVVALAVLDLVTEMAERVPVLIAVDDAHWLDSGSLDVLTFVARRLEHEPVLLMGAIRDGSSSPLEDGRIPLLRLNPLPRTEAVGLLNTLAPELPASLRDMILREAAGNPLALTELPRSVPSAEALAGAESAIPLTARLERAFGARAVGLPPATRSILLAAALEDDASLGESLAAAQIVQNADLTESDMEPAIRAGLVQKSPRRVAFRHPLMRSAILQLATPDERRATHVAWSTLLSEMPYRALRHRAATATGPDEALAVELEVSAEHARERGGVVSAVLALERAAQLSPSPGQRAERLLRAADLSSETGRTELVLRLLEQVPTDALSRNQRAMQGWILSTSDDGMREEPARAVELANLARSVATESGVDLALRILWSAALRCFWSEPGEEARRVIVGVAESLPVDDDDPRLLAILAYAAPIERGTRVLKGLQDLTPRATYDSQQERLIGSAAVLVGAFDLAARLSAAALAGLRHDGRLSLLARALAAQAWSSARLGDLDVAIPAAEEADRLAQETNQPFLYALVLATEAEIAALRGDYDRCKNLAAEAERRSLTVGARPVLATVQLARGLAAMGQGRYADAYDHLRRMHDPTDHCYQVALRCYAVSELVESAVRQGDAPGCRALLEDLEEIAQTTASPALHTGLHLARALVASDDEAGGLFEVALSASSTTNPFARARAQLAYGEWLRRRRQPAESRAHLRTAREAFDALRLVPWSDRARQELRAAGETSPNRGPDARDQLTAHELHIAQLAAGGLTNKEIGQRLFLSHRTVSSHLHRIFPKLGVVSRAELGNVIAQR</sequence>